<dbReference type="PANTHER" id="PTHR43280:SF28">
    <property type="entry name" value="HTH-TYPE TRANSCRIPTIONAL ACTIVATOR RHAS"/>
    <property type="match status" value="1"/>
</dbReference>
<accession>A0ABS4J1J1</accession>
<feature type="coiled-coil region" evidence="4">
    <location>
        <begin position="371"/>
        <end position="398"/>
    </location>
</feature>
<evidence type="ECO:0000256" key="4">
    <source>
        <dbReference type="SAM" id="Coils"/>
    </source>
</evidence>
<evidence type="ECO:0000259" key="6">
    <source>
        <dbReference type="PROSITE" id="PS50983"/>
    </source>
</evidence>
<evidence type="ECO:0000313" key="7">
    <source>
        <dbReference type="EMBL" id="MBP1993673.1"/>
    </source>
</evidence>
<keyword evidence="3" id="KW-0804">Transcription</keyword>
<dbReference type="PROSITE" id="PS50983">
    <property type="entry name" value="FE_B12_PBP"/>
    <property type="match status" value="1"/>
</dbReference>
<dbReference type="InterPro" id="IPR037923">
    <property type="entry name" value="HTH-like"/>
</dbReference>
<dbReference type="InterPro" id="IPR002491">
    <property type="entry name" value="ABC_transptr_periplasmic_BD"/>
</dbReference>
<dbReference type="Gene3D" id="3.40.50.1980">
    <property type="entry name" value="Nitrogenase molybdenum iron protein domain"/>
    <property type="match status" value="2"/>
</dbReference>
<dbReference type="PROSITE" id="PS01124">
    <property type="entry name" value="HTH_ARAC_FAMILY_2"/>
    <property type="match status" value="1"/>
</dbReference>
<organism evidence="7 8">
    <name type="scientific">Paenibacillus eucommiae</name>
    <dbReference type="NCBI Taxonomy" id="1355755"/>
    <lineage>
        <taxon>Bacteria</taxon>
        <taxon>Bacillati</taxon>
        <taxon>Bacillota</taxon>
        <taxon>Bacilli</taxon>
        <taxon>Bacillales</taxon>
        <taxon>Paenibacillaceae</taxon>
        <taxon>Paenibacillus</taxon>
    </lineage>
</organism>
<reference evidence="7 8" key="1">
    <citation type="submission" date="2021-03" db="EMBL/GenBank/DDBJ databases">
        <title>Genomic Encyclopedia of Type Strains, Phase IV (KMG-IV): sequencing the most valuable type-strain genomes for metagenomic binning, comparative biology and taxonomic classification.</title>
        <authorList>
            <person name="Goeker M."/>
        </authorList>
    </citation>
    <scope>NUCLEOTIDE SEQUENCE [LARGE SCALE GENOMIC DNA]</scope>
    <source>
        <strain evidence="7 8">DSM 26048</strain>
    </source>
</reference>
<keyword evidence="2" id="KW-0238">DNA-binding</keyword>
<sequence length="527" mass="60642">MTSTPTLFLSSLHHRHYTSHKTIKIKSLPHNVLCYVVRGEGTLQIDDTSHPIKPQQLYFFIEGMHIEAFLQSDDCEYYLLFVDCLGVNKKSGTVRLLSPPYTELLPLTVGMVPLMNAPAVHERIHQLYISINKSVPNSLSNKASNSFELNAQFQELLHVIILSILTLSKLKEADTGIEESIAYIHKHYHHKIQLKTLAEMSGFTPTSYSREFKKRYGKSPIEYLNAHRIAQAKQMLLVQNHSIKEVAASSGFISEFYFSRMFKRETGFSPTLYMKRTDIRIAVTSCFRFEDILQSLGIEPVVSTNCHKRKTMNEEEHQAWLAKCMEDIRQAEPELIICDHLHQPYFEQLKGIAPTVKFSYSMDWRVVHKQIAEVIGRENEAEHNIKRLERKLTHARSALRQRFGNETVTLMRVMDKLIRIQGANNHPLNDLIYSDLGLKPGYCVPTTIMNIEFSPDKFPNLGTDHLFIQSQFYYPADEIVFRNIQALPEWNSIKAVTCNHTHYTDNWAAMSWSPTGRIGILDALMNV</sequence>
<keyword evidence="8" id="KW-1185">Reference proteome</keyword>
<evidence type="ECO:0000256" key="1">
    <source>
        <dbReference type="ARBA" id="ARBA00023015"/>
    </source>
</evidence>
<feature type="domain" description="Fe/B12 periplasmic-binding" evidence="6">
    <location>
        <begin position="281"/>
        <end position="527"/>
    </location>
</feature>
<keyword evidence="1" id="KW-0805">Transcription regulation</keyword>
<dbReference type="Proteomes" id="UP001519287">
    <property type="component" value="Unassembled WGS sequence"/>
</dbReference>
<evidence type="ECO:0000313" key="8">
    <source>
        <dbReference type="Proteomes" id="UP001519287"/>
    </source>
</evidence>
<dbReference type="Gene3D" id="1.10.10.60">
    <property type="entry name" value="Homeodomain-like"/>
    <property type="match status" value="2"/>
</dbReference>
<evidence type="ECO:0000256" key="3">
    <source>
        <dbReference type="ARBA" id="ARBA00023163"/>
    </source>
</evidence>
<dbReference type="SUPFAM" id="SSF51215">
    <property type="entry name" value="Regulatory protein AraC"/>
    <property type="match status" value="1"/>
</dbReference>
<dbReference type="SUPFAM" id="SSF46689">
    <property type="entry name" value="Homeodomain-like"/>
    <property type="match status" value="2"/>
</dbReference>
<dbReference type="SMART" id="SM00342">
    <property type="entry name" value="HTH_ARAC"/>
    <property type="match status" value="1"/>
</dbReference>
<gene>
    <name evidence="7" type="ORF">J2Z66_005299</name>
</gene>
<comment type="caution">
    <text evidence="7">The sequence shown here is derived from an EMBL/GenBank/DDBJ whole genome shotgun (WGS) entry which is preliminary data.</text>
</comment>
<evidence type="ECO:0000259" key="5">
    <source>
        <dbReference type="PROSITE" id="PS01124"/>
    </source>
</evidence>
<evidence type="ECO:0000256" key="2">
    <source>
        <dbReference type="ARBA" id="ARBA00023125"/>
    </source>
</evidence>
<keyword evidence="4" id="KW-0175">Coiled coil</keyword>
<dbReference type="InterPro" id="IPR018060">
    <property type="entry name" value="HTH_AraC"/>
</dbReference>
<dbReference type="EMBL" id="JAGGLB010000020">
    <property type="protein sequence ID" value="MBP1993673.1"/>
    <property type="molecule type" value="Genomic_DNA"/>
</dbReference>
<protein>
    <submittedName>
        <fullName evidence="7">AraC-like DNA-binding protein</fullName>
    </submittedName>
</protein>
<dbReference type="Pfam" id="PF01497">
    <property type="entry name" value="Peripla_BP_2"/>
    <property type="match status" value="1"/>
</dbReference>
<dbReference type="Pfam" id="PF12833">
    <property type="entry name" value="HTH_18"/>
    <property type="match status" value="1"/>
</dbReference>
<dbReference type="PROSITE" id="PS00041">
    <property type="entry name" value="HTH_ARAC_FAMILY_1"/>
    <property type="match status" value="1"/>
</dbReference>
<dbReference type="InterPro" id="IPR009057">
    <property type="entry name" value="Homeodomain-like_sf"/>
</dbReference>
<dbReference type="SUPFAM" id="SSF53807">
    <property type="entry name" value="Helical backbone' metal receptor"/>
    <property type="match status" value="1"/>
</dbReference>
<dbReference type="RefSeq" id="WP_209975553.1">
    <property type="nucleotide sequence ID" value="NZ_JAGGLB010000020.1"/>
</dbReference>
<dbReference type="InterPro" id="IPR018062">
    <property type="entry name" value="HTH_AraC-typ_CS"/>
</dbReference>
<name>A0ABS4J1J1_9BACL</name>
<dbReference type="PANTHER" id="PTHR43280">
    <property type="entry name" value="ARAC-FAMILY TRANSCRIPTIONAL REGULATOR"/>
    <property type="match status" value="1"/>
</dbReference>
<proteinExistence type="predicted"/>
<feature type="domain" description="HTH araC/xylS-type" evidence="5">
    <location>
        <begin position="178"/>
        <end position="276"/>
    </location>
</feature>